<evidence type="ECO:0000313" key="1">
    <source>
        <dbReference type="EMBL" id="MBP1838297.1"/>
    </source>
</evidence>
<dbReference type="Pfam" id="PF22252">
    <property type="entry name" value="PNGase_F-II_N"/>
    <property type="match status" value="1"/>
</dbReference>
<evidence type="ECO:0000313" key="3">
    <source>
        <dbReference type="Proteomes" id="UP001138672"/>
    </source>
</evidence>
<evidence type="ECO:0000313" key="4">
    <source>
        <dbReference type="Proteomes" id="UP001231587"/>
    </source>
</evidence>
<dbReference type="RefSeq" id="WP_057777914.1">
    <property type="nucleotide sequence ID" value="NZ_JAGGJQ010000001.1"/>
</dbReference>
<proteinExistence type="predicted"/>
<gene>
    <name evidence="1" type="ORF">J2Z56_000193</name>
    <name evidence="2" type="ORF">J2Z57_000859</name>
</gene>
<comment type="caution">
    <text evidence="1">The sequence shown here is derived from an EMBL/GenBank/DDBJ whole genome shotgun (WGS) entry which is preliminary data.</text>
</comment>
<dbReference type="NCBIfam" id="TIGR01200">
    <property type="entry name" value="GLPGLI"/>
    <property type="match status" value="1"/>
</dbReference>
<protein>
    <submittedName>
        <fullName evidence="1">GLPGLI family protein</fullName>
    </submittedName>
</protein>
<reference evidence="1" key="1">
    <citation type="submission" date="2021-03" db="EMBL/GenBank/DDBJ databases">
        <title>Genomic Encyclopedia of Type Strains, Phase IV (KMG-IV): sequencing the most valuable type-strain genomes for metagenomic binning, comparative biology and taxonomic classification.</title>
        <authorList>
            <person name="Goeker M."/>
        </authorList>
    </citation>
    <scope>NUCLEOTIDE SEQUENCE</scope>
    <source>
        <strain evidence="1">DSM 15523</strain>
        <strain evidence="2 4">DSM 16476</strain>
    </source>
</reference>
<sequence length="205" mass="23776">MKKATDVTELSEKAKTPRYSSYIYSNDKSIQELISVQETAIDVKFISHPESLGQFQETTSISLKPHKLITYKDYTNDVYRLEASRKNRDLITEHTSIKDHNLTFNWTLHDETKIILGYTCKKATTEKILFGRKTHTTAWYTEEIPFNDGPGYFNGLPGLILELKNNESVLVKFEEIEVFNDKNTVLEAPKNKNNFISINEFQRSR</sequence>
<organism evidence="1 3">
    <name type="scientific">Formosa algae</name>
    <dbReference type="NCBI Taxonomy" id="225843"/>
    <lineage>
        <taxon>Bacteria</taxon>
        <taxon>Pseudomonadati</taxon>
        <taxon>Bacteroidota</taxon>
        <taxon>Flavobacteriia</taxon>
        <taxon>Flavobacteriales</taxon>
        <taxon>Flavobacteriaceae</taxon>
        <taxon>Formosa</taxon>
    </lineage>
</organism>
<dbReference type="Proteomes" id="UP001138672">
    <property type="component" value="Unassembled WGS sequence"/>
</dbReference>
<dbReference type="OrthoDB" id="1068986at2"/>
<accession>A0A9X0YH34</accession>
<dbReference type="AlphaFoldDB" id="A0A9X0YH34"/>
<keyword evidence="4" id="KW-1185">Reference proteome</keyword>
<name>A0A9X0YH34_9FLAO</name>
<dbReference type="Proteomes" id="UP001231587">
    <property type="component" value="Unassembled WGS sequence"/>
</dbReference>
<dbReference type="EMBL" id="JAGGJQ010000001">
    <property type="protein sequence ID" value="MBP1838297.1"/>
    <property type="molecule type" value="Genomic_DNA"/>
</dbReference>
<dbReference type="InterPro" id="IPR005901">
    <property type="entry name" value="GLPGLI"/>
</dbReference>
<evidence type="ECO:0000313" key="2">
    <source>
        <dbReference type="EMBL" id="MDQ0334432.1"/>
    </source>
</evidence>
<dbReference type="EMBL" id="JAUSUU010000002">
    <property type="protein sequence ID" value="MDQ0334432.1"/>
    <property type="molecule type" value="Genomic_DNA"/>
</dbReference>